<feature type="signal peptide" evidence="1">
    <location>
        <begin position="1"/>
        <end position="23"/>
    </location>
</feature>
<name>A0ABP8G734_9BACT</name>
<evidence type="ECO:0000313" key="2">
    <source>
        <dbReference type="EMBL" id="GAA4318566.1"/>
    </source>
</evidence>
<reference evidence="3" key="1">
    <citation type="journal article" date="2019" name="Int. J. Syst. Evol. Microbiol.">
        <title>The Global Catalogue of Microorganisms (GCM) 10K type strain sequencing project: providing services to taxonomists for standard genome sequencing and annotation.</title>
        <authorList>
            <consortium name="The Broad Institute Genomics Platform"/>
            <consortium name="The Broad Institute Genome Sequencing Center for Infectious Disease"/>
            <person name="Wu L."/>
            <person name="Ma J."/>
        </authorList>
    </citation>
    <scope>NUCLEOTIDE SEQUENCE [LARGE SCALE GENOMIC DNA]</scope>
    <source>
        <strain evidence="3">JCM 17919</strain>
    </source>
</reference>
<sequence>MLKKKTNCLLALLLLCIAQPVLAQSKREARDSSVTIIFSEEKTTRKKKKVSGDANIIKIAPLGFITGQFPLLYERRLTDFLTVQVGGGLTNRNYMRGLMIRARDEDASSIIKEYPWSNTNDFDMDQTEQLYSFEYRKPKMGYMYRVEPRIYFENEAPEGNYIGLQYNYARYNFSIPAYVNGEHSGDLRDEYENITDFMVHFGNQWVHDRITIESSSAIGLRKVKGSKYVNNGNGSEGFATYDKSSINFGVTFTIGYHF</sequence>
<proteinExistence type="predicted"/>
<dbReference type="EMBL" id="BAABGY010000001">
    <property type="protein sequence ID" value="GAA4318566.1"/>
    <property type="molecule type" value="Genomic_DNA"/>
</dbReference>
<evidence type="ECO:0000313" key="3">
    <source>
        <dbReference type="Proteomes" id="UP001501725"/>
    </source>
</evidence>
<feature type="chain" id="PRO_5045905877" description="DUF3575 domain-containing protein" evidence="1">
    <location>
        <begin position="24"/>
        <end position="258"/>
    </location>
</feature>
<keyword evidence="1" id="KW-0732">Signal</keyword>
<accession>A0ABP8G734</accession>
<dbReference type="RefSeq" id="WP_345252808.1">
    <property type="nucleotide sequence ID" value="NZ_BAABGY010000001.1"/>
</dbReference>
<keyword evidence="3" id="KW-1185">Reference proteome</keyword>
<evidence type="ECO:0000256" key="1">
    <source>
        <dbReference type="SAM" id="SignalP"/>
    </source>
</evidence>
<protein>
    <recommendedName>
        <fullName evidence="4">DUF3575 domain-containing protein</fullName>
    </recommendedName>
</protein>
<comment type="caution">
    <text evidence="2">The sequence shown here is derived from an EMBL/GenBank/DDBJ whole genome shotgun (WGS) entry which is preliminary data.</text>
</comment>
<evidence type="ECO:0008006" key="4">
    <source>
        <dbReference type="Google" id="ProtNLM"/>
    </source>
</evidence>
<dbReference type="Proteomes" id="UP001501725">
    <property type="component" value="Unassembled WGS sequence"/>
</dbReference>
<gene>
    <name evidence="2" type="ORF">GCM10023184_02870</name>
</gene>
<organism evidence="2 3">
    <name type="scientific">Flaviaesturariibacter amylovorans</name>
    <dbReference type="NCBI Taxonomy" id="1084520"/>
    <lineage>
        <taxon>Bacteria</taxon>
        <taxon>Pseudomonadati</taxon>
        <taxon>Bacteroidota</taxon>
        <taxon>Chitinophagia</taxon>
        <taxon>Chitinophagales</taxon>
        <taxon>Chitinophagaceae</taxon>
        <taxon>Flaviaestuariibacter</taxon>
    </lineage>
</organism>